<feature type="non-terminal residue" evidence="4">
    <location>
        <position position="1"/>
    </location>
</feature>
<dbReference type="InterPro" id="IPR002885">
    <property type="entry name" value="PPR_rpt"/>
</dbReference>
<feature type="non-terminal residue" evidence="4">
    <location>
        <position position="236"/>
    </location>
</feature>
<dbReference type="Gene3D" id="1.25.40.10">
    <property type="entry name" value="Tetratricopeptide repeat domain"/>
    <property type="match status" value="1"/>
</dbReference>
<dbReference type="PANTHER" id="PTHR47939:SF13">
    <property type="entry name" value="OS03G0201400 PROTEIN"/>
    <property type="match status" value="1"/>
</dbReference>
<evidence type="ECO:0000256" key="1">
    <source>
        <dbReference type="ARBA" id="ARBA00007626"/>
    </source>
</evidence>
<feature type="repeat" description="PPR" evidence="3">
    <location>
        <begin position="139"/>
        <end position="173"/>
    </location>
</feature>
<accession>Q5YJP8</accession>
<proteinExistence type="evidence at transcript level"/>
<dbReference type="InterPro" id="IPR050667">
    <property type="entry name" value="PPR-containing_protein"/>
</dbReference>
<dbReference type="Pfam" id="PF01535">
    <property type="entry name" value="PPR"/>
    <property type="match status" value="1"/>
</dbReference>
<feature type="repeat" description="PPR" evidence="3">
    <location>
        <begin position="104"/>
        <end position="138"/>
    </location>
</feature>
<protein>
    <submittedName>
        <fullName evidence="4">Pentatricopeptide repeat protein-like protein</fullName>
    </submittedName>
</protein>
<dbReference type="NCBIfam" id="TIGR00756">
    <property type="entry name" value="PPR"/>
    <property type="match status" value="3"/>
</dbReference>
<dbReference type="PROSITE" id="PS51375">
    <property type="entry name" value="PPR"/>
    <property type="match status" value="3"/>
</dbReference>
<evidence type="ECO:0000256" key="3">
    <source>
        <dbReference type="PROSITE-ProRule" id="PRU00708"/>
    </source>
</evidence>
<dbReference type="AlphaFoldDB" id="Q5YJP8"/>
<reference evidence="4" key="1">
    <citation type="submission" date="2003-09" db="EMBL/GenBank/DDBJ databases">
        <title>Hyacinthus orientalis pentatricopeptide (PPR) repeat protein like mRNA, expressing during the regeneration of floral buds in vitro.</title>
        <authorList>
            <person name="Fan J.H."/>
            <person name="Ma Y."/>
            <person name="Zhang X.S."/>
        </authorList>
    </citation>
    <scope>NUCLEOTIDE SEQUENCE</scope>
    <source>
        <tissue evidence="4">Regenerated floral bud</tissue>
    </source>
</reference>
<evidence type="ECO:0000256" key="2">
    <source>
        <dbReference type="ARBA" id="ARBA00022737"/>
    </source>
</evidence>
<organism evidence="4">
    <name type="scientific">Hyacinthus orientalis</name>
    <name type="common">Common hyacinth</name>
    <dbReference type="NCBI Taxonomy" id="82025"/>
    <lineage>
        <taxon>Eukaryota</taxon>
        <taxon>Viridiplantae</taxon>
        <taxon>Streptophyta</taxon>
        <taxon>Embryophyta</taxon>
        <taxon>Tracheophyta</taxon>
        <taxon>Spermatophyta</taxon>
        <taxon>Magnoliopsida</taxon>
        <taxon>Liliopsida</taxon>
        <taxon>Asparagales</taxon>
        <taxon>Hyacinthaceae</taxon>
        <taxon>Hyacinthoideae</taxon>
        <taxon>Hyacintheae</taxon>
        <taxon>Hyacinthus</taxon>
    </lineage>
</organism>
<evidence type="ECO:0000313" key="4">
    <source>
        <dbReference type="EMBL" id="AAS20986.1"/>
    </source>
</evidence>
<comment type="similarity">
    <text evidence="1">Belongs to the PPR family. P subfamily.</text>
</comment>
<dbReference type="EMBL" id="AY389731">
    <property type="protein sequence ID" value="AAS20986.1"/>
    <property type="molecule type" value="mRNA"/>
</dbReference>
<feature type="repeat" description="PPR" evidence="3">
    <location>
        <begin position="33"/>
        <end position="67"/>
    </location>
</feature>
<dbReference type="InterPro" id="IPR011990">
    <property type="entry name" value="TPR-like_helical_dom_sf"/>
</dbReference>
<dbReference type="PANTHER" id="PTHR47939">
    <property type="entry name" value="MEMBRANE-ASSOCIATED SALT-INDUCIBLE PROTEIN-LIKE"/>
    <property type="match status" value="1"/>
</dbReference>
<keyword evidence="2" id="KW-0677">Repeat</keyword>
<name>Q5YJP8_HYAOR</name>
<sequence length="236" mass="26064">AILLAGWEKAGNVQRAKTTFGEMVVRVGWNPSNMSAYDAFLTTLVRAGQPAEAINFLRVMKSKNCHPGIKFFSTALDILVKNNDARHAVALWDLMVTDSGLVPDTVMYNAIIALSCNNLDFDSAYRFLDAMPFHGAFPDPITYNTIFECLMRGRRANDAGKFFAEMRRNEQRPSPSNCLAAIKLFLEEFDSDYGTGGGGGYAFKGAGEASTRTVRTSLLVGCPVWEVGERRKSHMK</sequence>
<dbReference type="Pfam" id="PF13041">
    <property type="entry name" value="PPR_2"/>
    <property type="match status" value="1"/>
</dbReference>